<feature type="transmembrane region" description="Helical" evidence="1">
    <location>
        <begin position="253"/>
        <end position="275"/>
    </location>
</feature>
<keyword evidence="1" id="KW-0472">Membrane</keyword>
<feature type="transmembrane region" description="Helical" evidence="1">
    <location>
        <begin position="296"/>
        <end position="316"/>
    </location>
</feature>
<dbReference type="EMBL" id="JAELVQ010000005">
    <property type="protein sequence ID" value="MBJ6367505.1"/>
    <property type="molecule type" value="Genomic_DNA"/>
</dbReference>
<comment type="caution">
    <text evidence="2">The sequence shown here is derived from an EMBL/GenBank/DDBJ whole genome shotgun (WGS) entry which is preliminary data.</text>
</comment>
<keyword evidence="1" id="KW-0812">Transmembrane</keyword>
<accession>A0A8J7IT65</accession>
<evidence type="ECO:0000256" key="1">
    <source>
        <dbReference type="SAM" id="Phobius"/>
    </source>
</evidence>
<proteinExistence type="predicted"/>
<sequence length="321" mass="38160">MTYNNLIIIKGGSYINIKKALQQWIDLYSENFSNNLQFELYKNGRGNHIIKADDRLDNNRFFYLVNYMDYPENINYNVDIKGYTKARELDKQLDNQELLIYIPKSDTEYDNVYAVTKDNRHFKIDFGGKIKEMTGDITFSSHNIEKLENPETLKASLHKRKKREEDSVDSIKKRFNIIFIIFIIVLFLNLIVPHLKVDVEVFQKTTLFTGMGVGLWFFMDYEMLRHNSFYLKSFLIALGFYYYGLFLEHHYSSYFSNMTAGNFLYPLTLLIVQYPTRRIYKLIFNREPEVDKHGKIADLIYTMILFFSFAILPFLIADYLK</sequence>
<gene>
    <name evidence="2" type="ORF">JF259_05330</name>
</gene>
<evidence type="ECO:0000313" key="2">
    <source>
        <dbReference type="EMBL" id="MBJ6367505.1"/>
    </source>
</evidence>
<organism evidence="2 3">
    <name type="scientific">Snuella sedimenti</name>
    <dbReference type="NCBI Taxonomy" id="2798802"/>
    <lineage>
        <taxon>Bacteria</taxon>
        <taxon>Pseudomonadati</taxon>
        <taxon>Bacteroidota</taxon>
        <taxon>Flavobacteriia</taxon>
        <taxon>Flavobacteriales</taxon>
        <taxon>Flavobacteriaceae</taxon>
        <taxon>Snuella</taxon>
    </lineage>
</organism>
<feature type="transmembrane region" description="Helical" evidence="1">
    <location>
        <begin position="230"/>
        <end position="247"/>
    </location>
</feature>
<dbReference type="AlphaFoldDB" id="A0A8J7IT65"/>
<protein>
    <submittedName>
        <fullName evidence="2">Uncharacterized protein</fullName>
    </submittedName>
</protein>
<dbReference type="Proteomes" id="UP000610931">
    <property type="component" value="Unassembled WGS sequence"/>
</dbReference>
<feature type="transmembrane region" description="Helical" evidence="1">
    <location>
        <begin position="175"/>
        <end position="195"/>
    </location>
</feature>
<keyword evidence="3" id="KW-1185">Reference proteome</keyword>
<keyword evidence="1" id="KW-1133">Transmembrane helix</keyword>
<reference evidence="2" key="1">
    <citation type="submission" date="2020-12" db="EMBL/GenBank/DDBJ databases">
        <title>Snuella sp. nov., isolated from sediment in Incheon.</title>
        <authorList>
            <person name="Kim W."/>
        </authorList>
    </citation>
    <scope>NUCLEOTIDE SEQUENCE</scope>
    <source>
        <strain evidence="2">CAU 1569</strain>
    </source>
</reference>
<evidence type="ECO:0000313" key="3">
    <source>
        <dbReference type="Proteomes" id="UP000610931"/>
    </source>
</evidence>
<name>A0A8J7IT65_9FLAO</name>
<dbReference type="RefSeq" id="WP_199114229.1">
    <property type="nucleotide sequence ID" value="NZ_JAELVQ010000005.1"/>
</dbReference>